<feature type="transmembrane region" description="Helical" evidence="2">
    <location>
        <begin position="12"/>
        <end position="31"/>
    </location>
</feature>
<sequence length="244" mass="25943">MVALSYRLARGLSGVAALGGASALAVTWHFAHDKQFRARLRSEHGAIAAQMDRLLAAHAPRTAVMMRVSDECDDDHHAARAAPRAEPSRPGVMPAMPTGILTTLESFSAHDALPDVAADEADPVGADAPPVRRASWRVDGALADAATVDAPGPRASTSDASHARLPDADLHVQLSWLRTKEGLAAAELEGASAELREQRRLLGSGFRGGGAALAEMEQRVRHLRMELRDLAEAKLAVKTHGLMR</sequence>
<keyword evidence="2" id="KW-0472">Membrane</keyword>
<evidence type="ECO:0000256" key="1">
    <source>
        <dbReference type="SAM" id="MobiDB-lite"/>
    </source>
</evidence>
<gene>
    <name evidence="3" type="ORF">KFE25_010577</name>
</gene>
<protein>
    <submittedName>
        <fullName evidence="3">Uncharacterized protein</fullName>
    </submittedName>
</protein>
<keyword evidence="2" id="KW-1133">Transmembrane helix</keyword>
<name>A0A8J6C9A7_DIALT</name>
<accession>A0A8J6C9A7</accession>
<evidence type="ECO:0000313" key="4">
    <source>
        <dbReference type="Proteomes" id="UP000751190"/>
    </source>
</evidence>
<evidence type="ECO:0000256" key="2">
    <source>
        <dbReference type="SAM" id="Phobius"/>
    </source>
</evidence>
<feature type="region of interest" description="Disordered" evidence="1">
    <location>
        <begin position="74"/>
        <end position="97"/>
    </location>
</feature>
<proteinExistence type="predicted"/>
<dbReference type="EMBL" id="JAGTXO010000026">
    <property type="protein sequence ID" value="KAG8461390.1"/>
    <property type="molecule type" value="Genomic_DNA"/>
</dbReference>
<dbReference type="AlphaFoldDB" id="A0A8J6C9A7"/>
<feature type="compositionally biased region" description="Low complexity" evidence="1">
    <location>
        <begin position="80"/>
        <end position="90"/>
    </location>
</feature>
<evidence type="ECO:0000313" key="3">
    <source>
        <dbReference type="EMBL" id="KAG8461390.1"/>
    </source>
</evidence>
<comment type="caution">
    <text evidence="3">The sequence shown here is derived from an EMBL/GenBank/DDBJ whole genome shotgun (WGS) entry which is preliminary data.</text>
</comment>
<organism evidence="3 4">
    <name type="scientific">Diacronema lutheri</name>
    <name type="common">Unicellular marine alga</name>
    <name type="synonym">Monochrysis lutheri</name>
    <dbReference type="NCBI Taxonomy" id="2081491"/>
    <lineage>
        <taxon>Eukaryota</taxon>
        <taxon>Haptista</taxon>
        <taxon>Haptophyta</taxon>
        <taxon>Pavlovophyceae</taxon>
        <taxon>Pavlovales</taxon>
        <taxon>Pavlovaceae</taxon>
        <taxon>Diacronema</taxon>
    </lineage>
</organism>
<dbReference type="Proteomes" id="UP000751190">
    <property type="component" value="Unassembled WGS sequence"/>
</dbReference>
<keyword evidence="2" id="KW-0812">Transmembrane</keyword>
<reference evidence="3" key="1">
    <citation type="submission" date="2021-05" db="EMBL/GenBank/DDBJ databases">
        <title>The genome of the haptophyte Pavlova lutheri (Diacronema luteri, Pavlovales) - a model for lipid biosynthesis in eukaryotic algae.</title>
        <authorList>
            <person name="Hulatt C.J."/>
            <person name="Posewitz M.C."/>
        </authorList>
    </citation>
    <scope>NUCLEOTIDE SEQUENCE</scope>
    <source>
        <strain evidence="3">NIVA-4/92</strain>
    </source>
</reference>
<keyword evidence="4" id="KW-1185">Reference proteome</keyword>